<reference evidence="2 3" key="1">
    <citation type="submission" date="2019-05" db="EMBL/GenBank/DDBJ databases">
        <title>Emergence of the Ug99 lineage of the wheat stem rust pathogen through somatic hybridization.</title>
        <authorList>
            <person name="Li F."/>
            <person name="Upadhyaya N.M."/>
            <person name="Sperschneider J."/>
            <person name="Matny O."/>
            <person name="Nguyen-Phuc H."/>
            <person name="Mago R."/>
            <person name="Raley C."/>
            <person name="Miller M.E."/>
            <person name="Silverstein K.A.T."/>
            <person name="Henningsen E."/>
            <person name="Hirsch C.D."/>
            <person name="Visser B."/>
            <person name="Pretorius Z.A."/>
            <person name="Steffenson B.J."/>
            <person name="Schwessinger B."/>
            <person name="Dodds P.N."/>
            <person name="Figueroa M."/>
        </authorList>
    </citation>
    <scope>NUCLEOTIDE SEQUENCE [LARGE SCALE GENOMIC DNA]</scope>
    <source>
        <strain evidence="2 3">Ug99</strain>
    </source>
</reference>
<dbReference type="Proteomes" id="UP000325313">
    <property type="component" value="Unassembled WGS sequence"/>
</dbReference>
<evidence type="ECO:0000256" key="1">
    <source>
        <dbReference type="SAM" id="MobiDB-lite"/>
    </source>
</evidence>
<dbReference type="AlphaFoldDB" id="A0A5B0S6C6"/>
<evidence type="ECO:0000313" key="3">
    <source>
        <dbReference type="Proteomes" id="UP000325313"/>
    </source>
</evidence>
<evidence type="ECO:0000313" key="2">
    <source>
        <dbReference type="EMBL" id="KAA1133347.1"/>
    </source>
</evidence>
<sequence>MSAPSPLFSGHDHPCFIPIPDPAFIGKCRRFRQEQYTTQAAPFSQLGLRSMLDPCRDKFRDSEVHLDRTSASRCLYRTECVCCTIEHSPYGPIDPIALFASLSNDPPSLNYLFHSTPTPQVQPSNLPNVATSPVTSRPENVENQPSRSRLGEYLDAIPGSINTAPPGHPVPPNGLTDFRTDFDRHTRGTHVEAHQAPVSNNRQMKEVAHTELPRIIPYQQAPSIDSHLHDPSAKRPKFNRPSPGALHRPGRVLVETSSDYLPIQSGVNIPLEENLGLRSDADTLGGDTFGGASTSHTRVNEYQNGNLPEMSMVPDSGTMPQMAQKAEIESSVESVAVFNYQNHLPFSIWANQVGILRFDREAFHRQYVSPQHQSNADSIISLIESLPHKSLLISNSTPNDAHETFSGKRSSTTLIENNWAEKNDGAFLGRAALE</sequence>
<comment type="caution">
    <text evidence="2">The sequence shown here is derived from an EMBL/GenBank/DDBJ whole genome shotgun (WGS) entry which is preliminary data.</text>
</comment>
<feature type="region of interest" description="Disordered" evidence="1">
    <location>
        <begin position="224"/>
        <end position="247"/>
    </location>
</feature>
<protein>
    <submittedName>
        <fullName evidence="2">Uncharacterized protein</fullName>
    </submittedName>
</protein>
<dbReference type="EMBL" id="VDEP01000072">
    <property type="protein sequence ID" value="KAA1133347.1"/>
    <property type="molecule type" value="Genomic_DNA"/>
</dbReference>
<accession>A0A5B0S6C6</accession>
<name>A0A5B0S6C6_PUCGR</name>
<organism evidence="2 3">
    <name type="scientific">Puccinia graminis f. sp. tritici</name>
    <dbReference type="NCBI Taxonomy" id="56615"/>
    <lineage>
        <taxon>Eukaryota</taxon>
        <taxon>Fungi</taxon>
        <taxon>Dikarya</taxon>
        <taxon>Basidiomycota</taxon>
        <taxon>Pucciniomycotina</taxon>
        <taxon>Pucciniomycetes</taxon>
        <taxon>Pucciniales</taxon>
        <taxon>Pucciniaceae</taxon>
        <taxon>Puccinia</taxon>
    </lineage>
</organism>
<proteinExistence type="predicted"/>
<gene>
    <name evidence="2" type="ORF">PGTUg99_026939</name>
</gene>